<dbReference type="Pfam" id="PF19888">
    <property type="entry name" value="DUF6361"/>
    <property type="match status" value="1"/>
</dbReference>
<comment type="caution">
    <text evidence="2">The sequence shown here is derived from an EMBL/GenBank/DDBJ whole genome shotgun (WGS) entry which is preliminary data.</text>
</comment>
<keyword evidence="1" id="KW-0175">Coiled coil</keyword>
<feature type="coiled-coil region" evidence="1">
    <location>
        <begin position="335"/>
        <end position="362"/>
    </location>
</feature>
<gene>
    <name evidence="2" type="ORF">PPSIR1_38474</name>
</gene>
<reference evidence="2 3" key="1">
    <citation type="submission" date="2007-06" db="EMBL/GenBank/DDBJ databases">
        <authorList>
            <person name="Shimkets L."/>
            <person name="Ferriera S."/>
            <person name="Johnson J."/>
            <person name="Kravitz S."/>
            <person name="Beeson K."/>
            <person name="Sutton G."/>
            <person name="Rogers Y.-H."/>
            <person name="Friedman R."/>
            <person name="Frazier M."/>
            <person name="Venter J.C."/>
        </authorList>
    </citation>
    <scope>NUCLEOTIDE SEQUENCE [LARGE SCALE GENOMIC DNA]</scope>
    <source>
        <strain evidence="2 3">SIR-1</strain>
    </source>
</reference>
<name>A6G8L8_9BACT</name>
<dbReference type="EMBL" id="ABCS01000040">
    <property type="protein sequence ID" value="EDM77795.1"/>
    <property type="molecule type" value="Genomic_DNA"/>
</dbReference>
<dbReference type="eggNOG" id="ENOG502ZB6I">
    <property type="taxonomic scope" value="Bacteria"/>
</dbReference>
<sequence>MEPTLGWTLLSRAALRHAERSLNEDQQGVRDEIGFLRLHQAYANRFFPGTSVLQTRLRYTLFIPWIYQRIAESGARTQIAERVQQEELRLVARLKKSKEEGIIGGRTFPRPVSQPASMVYWNALTRWQIVHAPPGQEPPNRGRLHRHLGLRRPSTNLRDDDHDPLDPETSLFVGVPSPPKEWFKPASALTFILPNAEREFVRRQWMTVERRVDGRQTLLARMADQRLEVDESDLLWSENVRRVADADDAAALVRAEQVAAFSAIGRAIYAALTETLRVNVDGLPTPELHREQLDKVLARYSRPAIALDIPAVLDDEPALAGSRILEVLRETKAWLQGSKRALSDLEEVYATAELRRKRQRARLPRTLTARQRRAEWEAEKHPPARPIGYRWYRVHRMLTDLNGAG</sequence>
<dbReference type="STRING" id="391625.PPSIR1_38474"/>
<accession>A6G8L8</accession>
<keyword evidence="3" id="KW-1185">Reference proteome</keyword>
<proteinExistence type="predicted"/>
<evidence type="ECO:0000313" key="2">
    <source>
        <dbReference type="EMBL" id="EDM77795.1"/>
    </source>
</evidence>
<evidence type="ECO:0000256" key="1">
    <source>
        <dbReference type="SAM" id="Coils"/>
    </source>
</evidence>
<dbReference type="AlphaFoldDB" id="A6G8L8"/>
<protein>
    <submittedName>
        <fullName evidence="2">Uncharacterized protein</fullName>
    </submittedName>
</protein>
<dbReference type="InterPro" id="IPR045941">
    <property type="entry name" value="DUF6361"/>
</dbReference>
<organism evidence="2 3">
    <name type="scientific">Plesiocystis pacifica SIR-1</name>
    <dbReference type="NCBI Taxonomy" id="391625"/>
    <lineage>
        <taxon>Bacteria</taxon>
        <taxon>Pseudomonadati</taxon>
        <taxon>Myxococcota</taxon>
        <taxon>Polyangia</taxon>
        <taxon>Nannocystales</taxon>
        <taxon>Nannocystaceae</taxon>
        <taxon>Plesiocystis</taxon>
    </lineage>
</organism>
<evidence type="ECO:0000313" key="3">
    <source>
        <dbReference type="Proteomes" id="UP000005801"/>
    </source>
</evidence>
<dbReference type="Proteomes" id="UP000005801">
    <property type="component" value="Unassembled WGS sequence"/>
</dbReference>